<comment type="caution">
    <text evidence="9">The sequence shown here is derived from an EMBL/GenBank/DDBJ whole genome shotgun (WGS) entry which is preliminary data.</text>
</comment>
<dbReference type="PANTHER" id="PTHR45614">
    <property type="entry name" value="MYB PROTEIN-RELATED"/>
    <property type="match status" value="1"/>
</dbReference>
<dbReference type="InterPro" id="IPR017930">
    <property type="entry name" value="Myb_dom"/>
</dbReference>
<dbReference type="GO" id="GO:0005634">
    <property type="term" value="C:nucleus"/>
    <property type="evidence" value="ECO:0007669"/>
    <property type="project" value="UniProtKB-SubCell"/>
</dbReference>
<dbReference type="FunFam" id="1.10.10.60:FF:000016">
    <property type="entry name" value="Transcriptional activator Myb isoform A"/>
    <property type="match status" value="1"/>
</dbReference>
<sequence length="836" mass="95391">MVFFANGDLELCPCSAPQCRRARLKFPNLFFEEFNNTKVADSTWKPTPVFTGNQEFTLQPHFSWWNKCYIAVITIDCSDDSSNNFGDNLIIDMQKASRAKPANKARWTKEEDESLKKLVELYVDEGWTKIASFLPDRSDVQCQQRWQKVVNPSLVKGPWTKEEDQMVIELVKKYGPQKWTLIAKQLRGRIGKQCRERWHNHLNPDIKKTAWTNEEERIICEYHNKWGNQWAKIAKVLPGRTDNAIKNHWNSTLKKRVENDDKSISEIHSVQSLEENQNDPNYQENQFSPLPPYYRSRSSTPIYQINNLATPPSSVPPFHVQNDYPVQFVPSPQSDKEQWSANGGLLPIQNNGSSHSPCSILPDDAGCVIATNENELNSINIKPPVERESLQYSTLSPCQDRKSPKYQCITIDDPSVFQKENQAVPDMNLSNSYTGATLCKTTVPTILRKGKKRKYSQPLSDCSNFQRSDTSVTTYSQYALSRNLVPNELCDNFASLDNALNLDYNKSAEDFIGFQSSKAIDLIDIESIISADVHSVSNQNCETFQNPSEYQEYYNIIQSNGFAPMAHGLHESSNLNSKENLFPSNQPTVLSMIQENQVFGELNNPLTMPVLTNVLSTNSESILHPSKQMVFEMNCTTPVKKALMDVEKGSNLYQNVISTAQFEDIREFIDIRELIENEVCKVQNNINTGHNYEMSDSSVIDNLSQNTNTVVDENWCSPDLRQYDYFSSSDSTITAHSGSPYQYENGLQDCFQPYMQNPTNVPFAPPEKLYADWHKIAFGKTHDQIELTCQARSLLNQVNDYNINDFSMLPYFASSLPIFSFHASEDKCLFESTTFH</sequence>
<keyword evidence="6" id="KW-0539">Nucleus</keyword>
<dbReference type="SUPFAM" id="SSF46689">
    <property type="entry name" value="Homeodomain-like"/>
    <property type="match status" value="2"/>
</dbReference>
<dbReference type="PROSITE" id="PS51294">
    <property type="entry name" value="HTH_MYB"/>
    <property type="match status" value="3"/>
</dbReference>
<dbReference type="CDD" id="cd00167">
    <property type="entry name" value="SANT"/>
    <property type="match status" value="3"/>
</dbReference>
<dbReference type="PANTHER" id="PTHR45614:SF25">
    <property type="entry name" value="MYB PROTEIN"/>
    <property type="match status" value="1"/>
</dbReference>
<proteinExistence type="predicted"/>
<feature type="domain" description="HTH myb-type" evidence="8">
    <location>
        <begin position="99"/>
        <end position="150"/>
    </location>
</feature>
<evidence type="ECO:0000313" key="10">
    <source>
        <dbReference type="Proteomes" id="UP000827092"/>
    </source>
</evidence>
<evidence type="ECO:0000256" key="6">
    <source>
        <dbReference type="ARBA" id="ARBA00023242"/>
    </source>
</evidence>
<dbReference type="Pfam" id="PF13921">
    <property type="entry name" value="Myb_DNA-bind_6"/>
    <property type="match status" value="1"/>
</dbReference>
<dbReference type="InterPro" id="IPR009057">
    <property type="entry name" value="Homeodomain-like_sf"/>
</dbReference>
<evidence type="ECO:0000259" key="7">
    <source>
        <dbReference type="PROSITE" id="PS50090"/>
    </source>
</evidence>
<feature type="domain" description="HTH myb-type" evidence="8">
    <location>
        <begin position="151"/>
        <end position="206"/>
    </location>
</feature>
<keyword evidence="10" id="KW-1185">Reference proteome</keyword>
<evidence type="ECO:0000256" key="2">
    <source>
        <dbReference type="ARBA" id="ARBA00022737"/>
    </source>
</evidence>
<dbReference type="PROSITE" id="PS50090">
    <property type="entry name" value="MYB_LIKE"/>
    <property type="match status" value="3"/>
</dbReference>
<feature type="domain" description="Myb-like" evidence="7">
    <location>
        <begin position="151"/>
        <end position="202"/>
    </location>
</feature>
<accession>A0AAV6V4G6</accession>
<feature type="domain" description="HTH myb-type" evidence="8">
    <location>
        <begin position="207"/>
        <end position="257"/>
    </location>
</feature>
<keyword evidence="3" id="KW-0805">Transcription regulation</keyword>
<dbReference type="AlphaFoldDB" id="A0AAV6V4G6"/>
<dbReference type="InterPro" id="IPR050560">
    <property type="entry name" value="MYB_TF"/>
</dbReference>
<evidence type="ECO:0000313" key="9">
    <source>
        <dbReference type="EMBL" id="KAG8191404.1"/>
    </source>
</evidence>
<dbReference type="EMBL" id="JAFNEN010000160">
    <property type="protein sequence ID" value="KAG8191404.1"/>
    <property type="molecule type" value="Genomic_DNA"/>
</dbReference>
<keyword evidence="5" id="KW-0804">Transcription</keyword>
<dbReference type="GO" id="GO:0000978">
    <property type="term" value="F:RNA polymerase II cis-regulatory region sequence-specific DNA binding"/>
    <property type="evidence" value="ECO:0007669"/>
    <property type="project" value="TreeGrafter"/>
</dbReference>
<gene>
    <name evidence="9" type="ORF">JTE90_010580</name>
</gene>
<protein>
    <submittedName>
        <fullName evidence="9">Uncharacterized protein</fullName>
    </submittedName>
</protein>
<keyword evidence="2" id="KW-0677">Repeat</keyword>
<comment type="subcellular location">
    <subcellularLocation>
        <location evidence="1">Nucleus</location>
    </subcellularLocation>
</comment>
<dbReference type="SMART" id="SM00717">
    <property type="entry name" value="SANT"/>
    <property type="match status" value="3"/>
</dbReference>
<dbReference type="InterPro" id="IPR001005">
    <property type="entry name" value="SANT/Myb"/>
</dbReference>
<dbReference type="GO" id="GO:0000981">
    <property type="term" value="F:DNA-binding transcription factor activity, RNA polymerase II-specific"/>
    <property type="evidence" value="ECO:0007669"/>
    <property type="project" value="TreeGrafter"/>
</dbReference>
<keyword evidence="4" id="KW-0238">DNA-binding</keyword>
<feature type="domain" description="Myb-like" evidence="7">
    <location>
        <begin position="99"/>
        <end position="150"/>
    </location>
</feature>
<dbReference type="Gene3D" id="1.10.10.60">
    <property type="entry name" value="Homeodomain-like"/>
    <property type="match status" value="3"/>
</dbReference>
<feature type="domain" description="Myb-like" evidence="7">
    <location>
        <begin position="203"/>
        <end position="253"/>
    </location>
</feature>
<dbReference type="Pfam" id="PF00249">
    <property type="entry name" value="Myb_DNA-binding"/>
    <property type="match status" value="1"/>
</dbReference>
<reference evidence="9 10" key="1">
    <citation type="journal article" date="2022" name="Nat. Ecol. Evol.">
        <title>A masculinizing supergene underlies an exaggerated male reproductive morph in a spider.</title>
        <authorList>
            <person name="Hendrickx F."/>
            <person name="De Corte Z."/>
            <person name="Sonet G."/>
            <person name="Van Belleghem S.M."/>
            <person name="Kostlbacher S."/>
            <person name="Vangestel C."/>
        </authorList>
    </citation>
    <scope>NUCLEOTIDE SEQUENCE [LARGE SCALE GENOMIC DNA]</scope>
    <source>
        <strain evidence="9">W744_W776</strain>
    </source>
</reference>
<dbReference type="Proteomes" id="UP000827092">
    <property type="component" value="Unassembled WGS sequence"/>
</dbReference>
<evidence type="ECO:0000259" key="8">
    <source>
        <dbReference type="PROSITE" id="PS51294"/>
    </source>
</evidence>
<evidence type="ECO:0000256" key="5">
    <source>
        <dbReference type="ARBA" id="ARBA00023163"/>
    </source>
</evidence>
<organism evidence="9 10">
    <name type="scientific">Oedothorax gibbosus</name>
    <dbReference type="NCBI Taxonomy" id="931172"/>
    <lineage>
        <taxon>Eukaryota</taxon>
        <taxon>Metazoa</taxon>
        <taxon>Ecdysozoa</taxon>
        <taxon>Arthropoda</taxon>
        <taxon>Chelicerata</taxon>
        <taxon>Arachnida</taxon>
        <taxon>Araneae</taxon>
        <taxon>Araneomorphae</taxon>
        <taxon>Entelegynae</taxon>
        <taxon>Araneoidea</taxon>
        <taxon>Linyphiidae</taxon>
        <taxon>Erigoninae</taxon>
        <taxon>Oedothorax</taxon>
    </lineage>
</organism>
<evidence type="ECO:0000256" key="4">
    <source>
        <dbReference type="ARBA" id="ARBA00023125"/>
    </source>
</evidence>
<dbReference type="FunFam" id="1.10.10.60:FF:000010">
    <property type="entry name" value="Transcriptional activator Myb isoform A"/>
    <property type="match status" value="1"/>
</dbReference>
<evidence type="ECO:0000256" key="3">
    <source>
        <dbReference type="ARBA" id="ARBA00023015"/>
    </source>
</evidence>
<evidence type="ECO:0000256" key="1">
    <source>
        <dbReference type="ARBA" id="ARBA00004123"/>
    </source>
</evidence>
<name>A0AAV6V4G6_9ARAC</name>